<dbReference type="PANTHER" id="PTHR10188:SF13">
    <property type="entry name" value="ISOASPARTYL PEPTIDASE_L-ASPARAGINASE 2-RELATED"/>
    <property type="match status" value="1"/>
</dbReference>
<sequence>MAEPYYKILTHGGAGSDEAHKDGAETACQKVLEHLQQGTAVLDAACQGVVCLEDDGRFNAGVGSHKRANGAVQMDASCMDGSGAFGAVAAMEGFKNPVLAARLLAGAPETLLAGTGAAAFAKEKELEPFPGSAEVEASDYKGTDTVGCVAFDGKQYAAALSTGGTGGSSAGRVGDVPLIGCGLYAGPYGAVAATGKGEAIARNMTAFRAYQMMEEGMGPQFVLEEVLDWFEEDEDIGLLLINRKSSAGGSNRSMAWAEFTIGEPE</sequence>
<feature type="binding site" evidence="2">
    <location>
        <begin position="172"/>
        <end position="175"/>
    </location>
    <ligand>
        <name>substrate</name>
    </ligand>
</feature>
<evidence type="ECO:0000313" key="4">
    <source>
        <dbReference type="EMBL" id="QPJ61573.1"/>
    </source>
</evidence>
<evidence type="ECO:0000256" key="3">
    <source>
        <dbReference type="PIRSR" id="PIRSR600246-3"/>
    </source>
</evidence>
<dbReference type="KEGG" id="nli:G3M70_06605"/>
<evidence type="ECO:0000256" key="2">
    <source>
        <dbReference type="PIRSR" id="PIRSR600246-2"/>
    </source>
</evidence>
<name>A0A7T0BV98_9BACT</name>
<dbReference type="Proteomes" id="UP000594688">
    <property type="component" value="Chromosome"/>
</dbReference>
<gene>
    <name evidence="4" type="ORF">G3M70_06605</name>
</gene>
<dbReference type="AlphaFoldDB" id="A0A7T0BV98"/>
<feature type="active site" description="Nucleophile" evidence="1">
    <location>
        <position position="145"/>
    </location>
</feature>
<reference evidence="4 5" key="1">
    <citation type="submission" date="2020-02" db="EMBL/GenBank/DDBJ databases">
        <title>Genomic and physiological characterization of two novel Nitrospinaceae genera.</title>
        <authorList>
            <person name="Mueller A.J."/>
            <person name="Jung M.-Y."/>
            <person name="Strachan C.R."/>
            <person name="Herbold C.W."/>
            <person name="Kirkegaard R.H."/>
            <person name="Daims H."/>
        </authorList>
    </citation>
    <scope>NUCLEOTIDE SEQUENCE [LARGE SCALE GENOMIC DNA]</scope>
    <source>
        <strain evidence="4">EB</strain>
    </source>
</reference>
<feature type="site" description="Cleavage; by autolysis" evidence="3">
    <location>
        <begin position="144"/>
        <end position="145"/>
    </location>
</feature>
<dbReference type="EMBL" id="CP048685">
    <property type="protein sequence ID" value="QPJ61573.1"/>
    <property type="molecule type" value="Genomic_DNA"/>
</dbReference>
<dbReference type="Gene3D" id="3.60.20.30">
    <property type="entry name" value="(Glycosyl)asparaginase"/>
    <property type="match status" value="1"/>
</dbReference>
<dbReference type="Pfam" id="PF01112">
    <property type="entry name" value="Asparaginase_2"/>
    <property type="match status" value="2"/>
</dbReference>
<dbReference type="SUPFAM" id="SSF56235">
    <property type="entry name" value="N-terminal nucleophile aminohydrolases (Ntn hydrolases)"/>
    <property type="match status" value="1"/>
</dbReference>
<dbReference type="CDD" id="cd04703">
    <property type="entry name" value="Asparaginase_2_like_1"/>
    <property type="match status" value="1"/>
</dbReference>
<evidence type="ECO:0008006" key="6">
    <source>
        <dbReference type="Google" id="ProtNLM"/>
    </source>
</evidence>
<dbReference type="InterPro" id="IPR000246">
    <property type="entry name" value="Peptidase_T2"/>
</dbReference>
<dbReference type="GO" id="GO:0016787">
    <property type="term" value="F:hydrolase activity"/>
    <property type="evidence" value="ECO:0007669"/>
    <property type="project" value="InterPro"/>
</dbReference>
<dbReference type="PANTHER" id="PTHR10188">
    <property type="entry name" value="L-ASPARAGINASE"/>
    <property type="match status" value="1"/>
</dbReference>
<proteinExistence type="predicted"/>
<evidence type="ECO:0000313" key="5">
    <source>
        <dbReference type="Proteomes" id="UP000594688"/>
    </source>
</evidence>
<feature type="binding site" evidence="2">
    <location>
        <begin position="194"/>
        <end position="197"/>
    </location>
    <ligand>
        <name>substrate</name>
    </ligand>
</feature>
<evidence type="ECO:0000256" key="1">
    <source>
        <dbReference type="PIRSR" id="PIRSR600246-1"/>
    </source>
</evidence>
<accession>A0A7T0BV98</accession>
<protein>
    <recommendedName>
        <fullName evidence="6">Asparaginase</fullName>
    </recommendedName>
</protein>
<organism evidence="4 5">
    <name type="scientific">Candidatus Nitronauta litoralis</name>
    <dbReference type="NCBI Taxonomy" id="2705533"/>
    <lineage>
        <taxon>Bacteria</taxon>
        <taxon>Pseudomonadati</taxon>
        <taxon>Nitrospinota/Tectimicrobiota group</taxon>
        <taxon>Nitrospinota</taxon>
        <taxon>Nitrospinia</taxon>
        <taxon>Nitrospinales</taxon>
        <taxon>Nitrospinaceae</taxon>
        <taxon>Candidatus Nitronauta</taxon>
    </lineage>
</organism>
<dbReference type="InterPro" id="IPR029055">
    <property type="entry name" value="Ntn_hydrolases_N"/>
</dbReference>